<proteinExistence type="predicted"/>
<protein>
    <recommendedName>
        <fullName evidence="4">C-terminal of Roc (COR) domain-containing protein</fullName>
    </recommendedName>
</protein>
<gene>
    <name evidence="2" type="primary">RvY_05256-1</name>
    <name evidence="2" type="synonym">RvY_05256.1</name>
    <name evidence="2" type="ORF">RvY_05256</name>
</gene>
<evidence type="ECO:0000313" key="3">
    <source>
        <dbReference type="Proteomes" id="UP000186922"/>
    </source>
</evidence>
<dbReference type="AlphaFoldDB" id="A0A1D1V026"/>
<sequence>MQELLDKDVFLERKKIELQRRLEEKYLIRKYLVVSTTNGKGVDVVKKQLLNLCLDNSTFPHLKRIIPPGWIEFHDEIIRKREQNIACMVRHDIEQLALKDERVSKPRLDECIAFLHQVGVVIDLRTRSTIFPTDLICIDPPVFAACACALHIDDQKKSFRFEAKRFWPKEQGATPPNPAVLAAALEDIPNRGLLKESLLPLLWQGLLFDEGQVTKMRNAILDAGLLAINKSSKSVSNTLTLPGFPQLLPQNQFVVPLLNLLPDAKPQLNWTSRPFSGDFQLTLCMYFLPVMPPGLTHRLVALVNNALVDKSAYHYYWKFGTLTRTQDILLFVSCEQDEFLEISARTTPEEEHDHSGVLSLWLEVVFIMNMVTEYINACWAGMRTTVSLICYGDTFYMDEKIESEPEITLPKVFQYAKAKEEIEFQDGEEQKLLEITKLLPAEIAPNPEQDYAAWLQSVLDYRERFPHNQNSLPSEASTRSSESSPSVSRQKKKKISINWLVPGSGTADSQNGDVNALQNGHPEATPSPPPAKDTQSVEYTLIKPETPIATASPEAPSEPTVKPEDTAIRVTTSSESIPRPRSPTNTLQSTKSTKSEGVLRVENPIVDSPRPQASFSSPTPATAPHAPPPSSTHTASVDAPPRDIPNSGVTGSGRKIRSKTCTVL</sequence>
<evidence type="ECO:0000256" key="1">
    <source>
        <dbReference type="SAM" id="MobiDB-lite"/>
    </source>
</evidence>
<comment type="caution">
    <text evidence="2">The sequence shown here is derived from an EMBL/GenBank/DDBJ whole genome shotgun (WGS) entry which is preliminary data.</text>
</comment>
<organism evidence="2 3">
    <name type="scientific">Ramazzottius varieornatus</name>
    <name type="common">Water bear</name>
    <name type="synonym">Tardigrade</name>
    <dbReference type="NCBI Taxonomy" id="947166"/>
    <lineage>
        <taxon>Eukaryota</taxon>
        <taxon>Metazoa</taxon>
        <taxon>Ecdysozoa</taxon>
        <taxon>Tardigrada</taxon>
        <taxon>Eutardigrada</taxon>
        <taxon>Parachela</taxon>
        <taxon>Hypsibioidea</taxon>
        <taxon>Ramazzottiidae</taxon>
        <taxon>Ramazzottius</taxon>
    </lineage>
</organism>
<evidence type="ECO:0000313" key="2">
    <source>
        <dbReference type="EMBL" id="GAU93292.1"/>
    </source>
</evidence>
<dbReference type="Proteomes" id="UP000186922">
    <property type="component" value="Unassembled WGS sequence"/>
</dbReference>
<feature type="region of interest" description="Disordered" evidence="1">
    <location>
        <begin position="467"/>
        <end position="664"/>
    </location>
</feature>
<keyword evidence="3" id="KW-1185">Reference proteome</keyword>
<dbReference type="EMBL" id="BDGG01000002">
    <property type="protein sequence ID" value="GAU93292.1"/>
    <property type="molecule type" value="Genomic_DNA"/>
</dbReference>
<feature type="compositionally biased region" description="Polar residues" evidence="1">
    <location>
        <begin position="569"/>
        <end position="592"/>
    </location>
</feature>
<name>A0A1D1V026_RAMVA</name>
<feature type="compositionally biased region" description="Polar residues" evidence="1">
    <location>
        <begin position="506"/>
        <end position="518"/>
    </location>
</feature>
<reference evidence="2 3" key="1">
    <citation type="journal article" date="2016" name="Nat. Commun.">
        <title>Extremotolerant tardigrade genome and improved radiotolerance of human cultured cells by tardigrade-unique protein.</title>
        <authorList>
            <person name="Hashimoto T."/>
            <person name="Horikawa D.D."/>
            <person name="Saito Y."/>
            <person name="Kuwahara H."/>
            <person name="Kozuka-Hata H."/>
            <person name="Shin-I T."/>
            <person name="Minakuchi Y."/>
            <person name="Ohishi K."/>
            <person name="Motoyama A."/>
            <person name="Aizu T."/>
            <person name="Enomoto A."/>
            <person name="Kondo K."/>
            <person name="Tanaka S."/>
            <person name="Hara Y."/>
            <person name="Koshikawa S."/>
            <person name="Sagara H."/>
            <person name="Miura T."/>
            <person name="Yokobori S."/>
            <person name="Miyagawa K."/>
            <person name="Suzuki Y."/>
            <person name="Kubo T."/>
            <person name="Oyama M."/>
            <person name="Kohara Y."/>
            <person name="Fujiyama A."/>
            <person name="Arakawa K."/>
            <person name="Katayama T."/>
            <person name="Toyoda A."/>
            <person name="Kunieda T."/>
        </authorList>
    </citation>
    <scope>NUCLEOTIDE SEQUENCE [LARGE SCALE GENOMIC DNA]</scope>
    <source>
        <strain evidence="2 3">YOKOZUNA-1</strain>
    </source>
</reference>
<evidence type="ECO:0008006" key="4">
    <source>
        <dbReference type="Google" id="ProtNLM"/>
    </source>
</evidence>
<dbReference type="OrthoDB" id="10257471at2759"/>
<dbReference type="STRING" id="947166.A0A1D1V026"/>
<feature type="compositionally biased region" description="Low complexity" evidence="1">
    <location>
        <begin position="613"/>
        <end position="624"/>
    </location>
</feature>
<feature type="compositionally biased region" description="Low complexity" evidence="1">
    <location>
        <begin position="471"/>
        <end position="488"/>
    </location>
</feature>
<accession>A0A1D1V026</accession>